<dbReference type="PANTHER" id="PTHR30413:SF8">
    <property type="entry name" value="TRANSPORT PERMEASE PROTEIN"/>
    <property type="match status" value="1"/>
</dbReference>
<evidence type="ECO:0000256" key="1">
    <source>
        <dbReference type="ARBA" id="ARBA00004429"/>
    </source>
</evidence>
<comment type="caution">
    <text evidence="9">Lacks conserved residue(s) required for the propagation of feature annotation.</text>
</comment>
<organism evidence="11 12">
    <name type="scientific">Candidatus Scybalomonas excrementavium</name>
    <dbReference type="NCBI Taxonomy" id="2840943"/>
    <lineage>
        <taxon>Bacteria</taxon>
        <taxon>Bacillati</taxon>
        <taxon>Bacillota</taxon>
        <taxon>Clostridia</taxon>
        <taxon>Lachnospirales</taxon>
        <taxon>Lachnospiraceae</taxon>
        <taxon>Lachnospiraceae incertae sedis</taxon>
        <taxon>Candidatus Scybalomonas</taxon>
    </lineage>
</organism>
<feature type="transmembrane region" description="Helical" evidence="9">
    <location>
        <begin position="172"/>
        <end position="191"/>
    </location>
</feature>
<feature type="transmembrane region" description="Helical" evidence="9">
    <location>
        <begin position="229"/>
        <end position="249"/>
    </location>
</feature>
<dbReference type="InterPro" id="IPR000412">
    <property type="entry name" value="ABC_2_transport"/>
</dbReference>
<protein>
    <recommendedName>
        <fullName evidence="9">Transport permease protein</fullName>
    </recommendedName>
</protein>
<gene>
    <name evidence="11" type="ORF">IAC13_04305</name>
</gene>
<keyword evidence="8 9" id="KW-0472">Membrane</keyword>
<evidence type="ECO:0000256" key="6">
    <source>
        <dbReference type="ARBA" id="ARBA00022692"/>
    </source>
</evidence>
<feature type="transmembrane region" description="Helical" evidence="9">
    <location>
        <begin position="31"/>
        <end position="57"/>
    </location>
</feature>
<comment type="caution">
    <text evidence="11">The sequence shown here is derived from an EMBL/GenBank/DDBJ whole genome shotgun (WGS) entry which is preliminary data.</text>
</comment>
<keyword evidence="5" id="KW-0997">Cell inner membrane</keyword>
<sequence length="259" mass="29824">MKQYINNFLKYRFLLWELVKKDIKLKYRKSYLGILWTLIEPLMTMVVLTIVFGTLFGNQDKQFPVYVLTGRLMYSFFSTSTKASMKSIRSNSAMIKKVYVPKYIYPLSSTLSSYLTFLISLIVLVGVSVVLKVEVTKYTVLAIIPLFLLLVMSYGVGMLLATISVFFRDLEYLWNVVLMLIMYTCAIFYPTERLVHTGFGWILDINPLYSIIVNFRNCVIYGRPLDEKALGLSVGFSIVIVVIGVLAFYKKQDKFILSI</sequence>
<keyword evidence="3 9" id="KW-0813">Transport</keyword>
<reference evidence="11" key="1">
    <citation type="submission" date="2020-10" db="EMBL/GenBank/DDBJ databases">
        <authorList>
            <person name="Gilroy R."/>
        </authorList>
    </citation>
    <scope>NUCLEOTIDE SEQUENCE</scope>
    <source>
        <strain evidence="11">E3-2379</strain>
    </source>
</reference>
<evidence type="ECO:0000259" key="10">
    <source>
        <dbReference type="PROSITE" id="PS51012"/>
    </source>
</evidence>
<dbReference type="EMBL" id="JADIML010000124">
    <property type="protein sequence ID" value="MBO8463135.1"/>
    <property type="molecule type" value="Genomic_DNA"/>
</dbReference>
<reference evidence="11" key="2">
    <citation type="journal article" date="2021" name="PeerJ">
        <title>Extensive microbial diversity within the chicken gut microbiome revealed by metagenomics and culture.</title>
        <authorList>
            <person name="Gilroy R."/>
            <person name="Ravi A."/>
            <person name="Getino M."/>
            <person name="Pursley I."/>
            <person name="Horton D.L."/>
            <person name="Alikhan N.F."/>
            <person name="Baker D."/>
            <person name="Gharbi K."/>
            <person name="Hall N."/>
            <person name="Watson M."/>
            <person name="Adriaenssens E.M."/>
            <person name="Foster-Nyarko E."/>
            <person name="Jarju S."/>
            <person name="Secka A."/>
            <person name="Antonio M."/>
            <person name="Oren A."/>
            <person name="Chaudhuri R.R."/>
            <person name="La Ragione R."/>
            <person name="Hildebrand F."/>
            <person name="Pallen M.J."/>
        </authorList>
    </citation>
    <scope>NUCLEOTIDE SEQUENCE</scope>
    <source>
        <strain evidence="11">E3-2379</strain>
    </source>
</reference>
<keyword evidence="4 9" id="KW-1003">Cell membrane</keyword>
<comment type="subcellular location">
    <subcellularLocation>
        <location evidence="1">Cell inner membrane</location>
        <topology evidence="1">Multi-pass membrane protein</topology>
    </subcellularLocation>
    <subcellularLocation>
        <location evidence="9">Cell membrane</location>
        <topology evidence="9">Multi-pass membrane protein</topology>
    </subcellularLocation>
</comment>
<keyword evidence="6 9" id="KW-0812">Transmembrane</keyword>
<dbReference type="GO" id="GO:0015920">
    <property type="term" value="P:lipopolysaccharide transport"/>
    <property type="evidence" value="ECO:0007669"/>
    <property type="project" value="TreeGrafter"/>
</dbReference>
<dbReference type="PROSITE" id="PS51012">
    <property type="entry name" value="ABC_TM2"/>
    <property type="match status" value="1"/>
</dbReference>
<evidence type="ECO:0000256" key="4">
    <source>
        <dbReference type="ARBA" id="ARBA00022475"/>
    </source>
</evidence>
<dbReference type="GO" id="GO:0043190">
    <property type="term" value="C:ATP-binding cassette (ABC) transporter complex"/>
    <property type="evidence" value="ECO:0007669"/>
    <property type="project" value="InterPro"/>
</dbReference>
<proteinExistence type="inferred from homology"/>
<feature type="domain" description="ABC transmembrane type-2" evidence="10">
    <location>
        <begin position="32"/>
        <end position="251"/>
    </location>
</feature>
<dbReference type="Pfam" id="PF01061">
    <property type="entry name" value="ABC2_membrane"/>
    <property type="match status" value="1"/>
</dbReference>
<dbReference type="GO" id="GO:0140359">
    <property type="term" value="F:ABC-type transporter activity"/>
    <property type="evidence" value="ECO:0007669"/>
    <property type="project" value="InterPro"/>
</dbReference>
<keyword evidence="7 9" id="KW-1133">Transmembrane helix</keyword>
<dbReference type="InterPro" id="IPR013525">
    <property type="entry name" value="ABC2_TM"/>
</dbReference>
<dbReference type="InterPro" id="IPR047817">
    <property type="entry name" value="ABC2_TM_bact-type"/>
</dbReference>
<evidence type="ECO:0000313" key="11">
    <source>
        <dbReference type="EMBL" id="MBO8463135.1"/>
    </source>
</evidence>
<dbReference type="PANTHER" id="PTHR30413">
    <property type="entry name" value="INNER MEMBRANE TRANSPORT PERMEASE"/>
    <property type="match status" value="1"/>
</dbReference>
<dbReference type="Proteomes" id="UP000823618">
    <property type="component" value="Unassembled WGS sequence"/>
</dbReference>
<evidence type="ECO:0000256" key="9">
    <source>
        <dbReference type="RuleBase" id="RU361157"/>
    </source>
</evidence>
<evidence type="ECO:0000256" key="5">
    <source>
        <dbReference type="ARBA" id="ARBA00022519"/>
    </source>
</evidence>
<name>A0A9D9HZZ9_9FIRM</name>
<dbReference type="PIRSF" id="PIRSF006648">
    <property type="entry name" value="DrrB"/>
    <property type="match status" value="1"/>
</dbReference>
<feature type="transmembrane region" description="Helical" evidence="9">
    <location>
        <begin position="103"/>
        <end position="126"/>
    </location>
</feature>
<comment type="similarity">
    <text evidence="2 9">Belongs to the ABC-2 integral membrane protein family.</text>
</comment>
<evidence type="ECO:0000256" key="2">
    <source>
        <dbReference type="ARBA" id="ARBA00007783"/>
    </source>
</evidence>
<accession>A0A9D9HZZ9</accession>
<dbReference type="AlphaFoldDB" id="A0A9D9HZZ9"/>
<dbReference type="PRINTS" id="PR00164">
    <property type="entry name" value="ABC2TRNSPORT"/>
</dbReference>
<evidence type="ECO:0000256" key="7">
    <source>
        <dbReference type="ARBA" id="ARBA00022989"/>
    </source>
</evidence>
<evidence type="ECO:0000256" key="3">
    <source>
        <dbReference type="ARBA" id="ARBA00022448"/>
    </source>
</evidence>
<evidence type="ECO:0000313" key="12">
    <source>
        <dbReference type="Proteomes" id="UP000823618"/>
    </source>
</evidence>
<feature type="transmembrane region" description="Helical" evidence="9">
    <location>
        <begin position="138"/>
        <end position="160"/>
    </location>
</feature>
<evidence type="ECO:0000256" key="8">
    <source>
        <dbReference type="ARBA" id="ARBA00023136"/>
    </source>
</evidence>